<gene>
    <name evidence="3" type="ORF">Slin15195_G120550</name>
</gene>
<feature type="compositionally biased region" description="Basic and acidic residues" evidence="2">
    <location>
        <begin position="284"/>
        <end position="306"/>
    </location>
</feature>
<feature type="compositionally biased region" description="Polar residues" evidence="2">
    <location>
        <begin position="621"/>
        <end position="640"/>
    </location>
</feature>
<feature type="coiled-coil region" evidence="1">
    <location>
        <begin position="173"/>
        <end position="207"/>
    </location>
</feature>
<name>A0A9Q9B9C9_9PEZI</name>
<feature type="region of interest" description="Disordered" evidence="2">
    <location>
        <begin position="589"/>
        <end position="726"/>
    </location>
</feature>
<feature type="compositionally biased region" description="Polar residues" evidence="2">
    <location>
        <begin position="250"/>
        <end position="270"/>
    </location>
</feature>
<sequence>MAPARADSDGSKYTPPSLEEIIFSCGICQATVSELYPPDADNPHSHSGDDDGMGTKLWIANCVHIFCGRHLDGGGVPFHSSNEPPQAICPVCVRLENNHEVRNLYGIRGLTEGKLDSAIPIAYTRCPPVSLDGNDPGAEALRFQYSRLKTYSQEVTRRWKSADRKRRAVEGTLHKDREQHRSLEAQHEELKTRHAGINKKLQGWEDRKSQIKHYMGAVGEMARDIQTMRNELVKLGYHIEHKTYGLEAGPSSQAKQQPLSQSIRGDSSATLVEEQRRTSSLKPKRQEYDAYPDDKDVEQELAHDDASAMPPPPAPGYRAQPLMRPAALPPPSTRSMRSPLLDRHGSTTQGGLHSSQATLAYTGNGGRSGIPATSRRRPENSVPTMRSMQLNSGAPSFAPPSDAIDPPRRRDNAAQQAFDRGPASRKWPAQPPPLRPAGLYSQRHTGKDLRNFGPSPADVMDVDPVQQDCVQQSDVYGDHRKSYGEFPHSQRPAAPPSGHIAFGQESHPYSTRNQSILPPPPRRIVEQPGSSVLSPFFKSNVAGSQFGTLPSLSTRGSTQRRENVSREYGLAPSRSARSQALQLDTAMMQGPATSTSTTQYPAQEPQRTYGGQQTSQYSQQVPQGRSYDQSQGQIHSQSTYGRPAPEMPQERSQMPPPAVQPYRLGRMTLPPPSSSRRRWDPQVSQIRGVRGAGPSTSSQYARQGAAPYSARGSLYSQAGGRSVVRR</sequence>
<evidence type="ECO:0000313" key="4">
    <source>
        <dbReference type="Proteomes" id="UP001056384"/>
    </source>
</evidence>
<feature type="compositionally biased region" description="Polar residues" evidence="2">
    <location>
        <begin position="346"/>
        <end position="361"/>
    </location>
</feature>
<feature type="compositionally biased region" description="Polar residues" evidence="2">
    <location>
        <begin position="545"/>
        <end position="557"/>
    </location>
</feature>
<protein>
    <submittedName>
        <fullName evidence="3">Uncharacterized protein</fullName>
    </submittedName>
</protein>
<dbReference type="EMBL" id="CP099428">
    <property type="protein sequence ID" value="USW58736.1"/>
    <property type="molecule type" value="Genomic_DNA"/>
</dbReference>
<feature type="compositionally biased region" description="Low complexity" evidence="2">
    <location>
        <begin position="608"/>
        <end position="620"/>
    </location>
</feature>
<evidence type="ECO:0000256" key="2">
    <source>
        <dbReference type="SAM" id="MobiDB-lite"/>
    </source>
</evidence>
<dbReference type="Proteomes" id="UP001056384">
    <property type="component" value="Chromosome 11"/>
</dbReference>
<feature type="region of interest" description="Disordered" evidence="2">
    <location>
        <begin position="545"/>
        <end position="576"/>
    </location>
</feature>
<keyword evidence="1" id="KW-0175">Coiled coil</keyword>
<feature type="compositionally biased region" description="Polar residues" evidence="2">
    <location>
        <begin position="381"/>
        <end position="394"/>
    </location>
</feature>
<evidence type="ECO:0000256" key="1">
    <source>
        <dbReference type="SAM" id="Coils"/>
    </source>
</evidence>
<feature type="region of interest" description="Disordered" evidence="2">
    <location>
        <begin position="478"/>
        <end position="521"/>
    </location>
</feature>
<organism evidence="3 4">
    <name type="scientific">Septoria linicola</name>
    <dbReference type="NCBI Taxonomy" id="215465"/>
    <lineage>
        <taxon>Eukaryota</taxon>
        <taxon>Fungi</taxon>
        <taxon>Dikarya</taxon>
        <taxon>Ascomycota</taxon>
        <taxon>Pezizomycotina</taxon>
        <taxon>Dothideomycetes</taxon>
        <taxon>Dothideomycetidae</taxon>
        <taxon>Mycosphaerellales</taxon>
        <taxon>Mycosphaerellaceae</taxon>
        <taxon>Septoria</taxon>
    </lineage>
</organism>
<dbReference type="AlphaFoldDB" id="A0A9Q9B9C9"/>
<feature type="region of interest" description="Disordered" evidence="2">
    <location>
        <begin position="248"/>
        <end position="441"/>
    </location>
</feature>
<accession>A0A9Q9B9C9</accession>
<reference evidence="3" key="1">
    <citation type="submission" date="2022-06" db="EMBL/GenBank/DDBJ databases">
        <title>Complete genome sequences of two strains of the flax pathogen Septoria linicola.</title>
        <authorList>
            <person name="Lapalu N."/>
            <person name="Simon A."/>
            <person name="Demenou B."/>
            <person name="Paumier D."/>
            <person name="Guillot M.-P."/>
            <person name="Gout L."/>
            <person name="Valade R."/>
        </authorList>
    </citation>
    <scope>NUCLEOTIDE SEQUENCE</scope>
    <source>
        <strain evidence="3">SE15195</strain>
    </source>
</reference>
<keyword evidence="4" id="KW-1185">Reference proteome</keyword>
<feature type="compositionally biased region" description="Polar residues" evidence="2">
    <location>
        <begin position="591"/>
        <end position="601"/>
    </location>
</feature>
<evidence type="ECO:0000313" key="3">
    <source>
        <dbReference type="EMBL" id="USW58736.1"/>
    </source>
</evidence>
<feature type="compositionally biased region" description="Polar residues" evidence="2">
    <location>
        <begin position="507"/>
        <end position="516"/>
    </location>
</feature>
<proteinExistence type="predicted"/>